<evidence type="ECO:0000313" key="4">
    <source>
        <dbReference type="Proteomes" id="UP000324800"/>
    </source>
</evidence>
<feature type="signal peptide" evidence="2">
    <location>
        <begin position="1"/>
        <end position="23"/>
    </location>
</feature>
<reference evidence="3 4" key="1">
    <citation type="submission" date="2019-03" db="EMBL/GenBank/DDBJ databases">
        <title>Single cell metagenomics reveals metabolic interactions within the superorganism composed of flagellate Streblomastix strix and complex community of Bacteroidetes bacteria on its surface.</title>
        <authorList>
            <person name="Treitli S.C."/>
            <person name="Kolisko M."/>
            <person name="Husnik F."/>
            <person name="Keeling P."/>
            <person name="Hampl V."/>
        </authorList>
    </citation>
    <scope>NUCLEOTIDE SEQUENCE [LARGE SCALE GENOMIC DNA]</scope>
    <source>
        <strain evidence="3">ST1C</strain>
    </source>
</reference>
<accession>A0A5J4WM80</accession>
<evidence type="ECO:0000256" key="1">
    <source>
        <dbReference type="SAM" id="MobiDB-lite"/>
    </source>
</evidence>
<proteinExistence type="predicted"/>
<keyword evidence="2" id="KW-0732">Signal</keyword>
<feature type="region of interest" description="Disordered" evidence="1">
    <location>
        <begin position="22"/>
        <end position="69"/>
    </location>
</feature>
<sequence length="469" mass="52193">MRLFLVVLFISAIAKISPPPAKCLPGYVEPTQPENPKPKPGKDDPEPEPEPDPEDPEPGDPTTPTLESCKSQTLPTGGCVCVEDFQPIGCTCPKTANEIILLKKETCDCIPKGDTREECLGVVPLPFNLLKYTFENGVITVDETSEDTLYSKTDLNTISPYDVNLYRGQSFIFIQDYVFQNLSLLQKIGRDVSHCPIIQQYKQNWMFGLMGLSCYAKSKKNVTPSIVHAADHMPSRMQILPGESESQQINQGCNADPSLLIYSFMINGIVASSCIPNFVPDIEGESRLIPNWCIDDTQIIPNLKGFKIGYNKSVSNEVLKQDITRVGPVYGTIQRYNYNEDCERTKVGDPQTAIFIGWETDASRDENWIVAVKKDEVVESGSNSYTETTYELSKIPFITNEANDVEIDITFIYISGNTIQPLNVTTQPDPKPPSSPYPIHGKSGSDTKNIHSIWSMIMITIIPAFILFV</sequence>
<feature type="compositionally biased region" description="Acidic residues" evidence="1">
    <location>
        <begin position="45"/>
        <end position="58"/>
    </location>
</feature>
<organism evidence="3 4">
    <name type="scientific">Streblomastix strix</name>
    <dbReference type="NCBI Taxonomy" id="222440"/>
    <lineage>
        <taxon>Eukaryota</taxon>
        <taxon>Metamonada</taxon>
        <taxon>Preaxostyla</taxon>
        <taxon>Oxymonadida</taxon>
        <taxon>Streblomastigidae</taxon>
        <taxon>Streblomastix</taxon>
    </lineage>
</organism>
<protein>
    <submittedName>
        <fullName evidence="3">Uncharacterized protein</fullName>
    </submittedName>
</protein>
<dbReference type="EMBL" id="SNRW01001519">
    <property type="protein sequence ID" value="KAA6396090.1"/>
    <property type="molecule type" value="Genomic_DNA"/>
</dbReference>
<name>A0A5J4WM80_9EUKA</name>
<comment type="caution">
    <text evidence="3">The sequence shown here is derived from an EMBL/GenBank/DDBJ whole genome shotgun (WGS) entry which is preliminary data.</text>
</comment>
<evidence type="ECO:0000313" key="3">
    <source>
        <dbReference type="EMBL" id="KAA6396090.1"/>
    </source>
</evidence>
<dbReference type="Proteomes" id="UP000324800">
    <property type="component" value="Unassembled WGS sequence"/>
</dbReference>
<gene>
    <name evidence="3" type="ORF">EZS28_008384</name>
</gene>
<feature type="chain" id="PRO_5023844694" evidence="2">
    <location>
        <begin position="24"/>
        <end position="469"/>
    </location>
</feature>
<evidence type="ECO:0000256" key="2">
    <source>
        <dbReference type="SAM" id="SignalP"/>
    </source>
</evidence>
<feature type="region of interest" description="Disordered" evidence="1">
    <location>
        <begin position="422"/>
        <end position="443"/>
    </location>
</feature>
<dbReference type="AlphaFoldDB" id="A0A5J4WM80"/>